<feature type="compositionally biased region" description="Polar residues" evidence="1">
    <location>
        <begin position="128"/>
        <end position="152"/>
    </location>
</feature>
<keyword evidence="4" id="KW-1185">Reference proteome</keyword>
<name>A0AAE0HH41_9PEZI</name>
<feature type="compositionally biased region" description="Polar residues" evidence="1">
    <location>
        <begin position="1642"/>
        <end position="1656"/>
    </location>
</feature>
<feature type="compositionally biased region" description="Basic and acidic residues" evidence="1">
    <location>
        <begin position="164"/>
        <end position="174"/>
    </location>
</feature>
<feature type="region of interest" description="Disordered" evidence="1">
    <location>
        <begin position="1623"/>
        <end position="1676"/>
    </location>
</feature>
<feature type="compositionally biased region" description="Basic and acidic residues" evidence="1">
    <location>
        <begin position="1229"/>
        <end position="1245"/>
    </location>
</feature>
<dbReference type="Proteomes" id="UP001278766">
    <property type="component" value="Unassembled WGS sequence"/>
</dbReference>
<feature type="compositionally biased region" description="Polar residues" evidence="1">
    <location>
        <begin position="1214"/>
        <end position="1224"/>
    </location>
</feature>
<feature type="region of interest" description="Disordered" evidence="1">
    <location>
        <begin position="1"/>
        <end position="177"/>
    </location>
</feature>
<feature type="compositionally biased region" description="Acidic residues" evidence="1">
    <location>
        <begin position="1529"/>
        <end position="1542"/>
    </location>
</feature>
<dbReference type="SUPFAM" id="SSF48403">
    <property type="entry name" value="Ankyrin repeat"/>
    <property type="match status" value="1"/>
</dbReference>
<feature type="compositionally biased region" description="Polar residues" evidence="1">
    <location>
        <begin position="89"/>
        <end position="105"/>
    </location>
</feature>
<gene>
    <name evidence="3" type="ORF">B0H64DRAFT_475242</name>
</gene>
<keyword evidence="2" id="KW-0812">Transmembrane</keyword>
<evidence type="ECO:0000256" key="1">
    <source>
        <dbReference type="SAM" id="MobiDB-lite"/>
    </source>
</evidence>
<dbReference type="InterPro" id="IPR050829">
    <property type="entry name" value="CorA_MIT"/>
</dbReference>
<feature type="compositionally biased region" description="Basic and acidic residues" evidence="1">
    <location>
        <begin position="339"/>
        <end position="353"/>
    </location>
</feature>
<feature type="region of interest" description="Disordered" evidence="1">
    <location>
        <begin position="1700"/>
        <end position="1792"/>
    </location>
</feature>
<feature type="compositionally biased region" description="Gly residues" evidence="1">
    <location>
        <begin position="1728"/>
        <end position="1745"/>
    </location>
</feature>
<dbReference type="RefSeq" id="XP_062659957.1">
    <property type="nucleotide sequence ID" value="XM_062808090.1"/>
</dbReference>
<feature type="region of interest" description="Disordered" evidence="1">
    <location>
        <begin position="225"/>
        <end position="245"/>
    </location>
</feature>
<keyword evidence="2" id="KW-0472">Membrane</keyword>
<proteinExistence type="predicted"/>
<sequence>MASPPPSRSAGQDEAHDTPGPPPMEQQLGSGPDLETMDASLETGSVDPNPGNMPHSNPPSEPFGGLQAEPIKLDTASLGLGPGQEPDAQPQTTISRRAQQPQTPLTPVVGPGFAPGWRKRVINVKNKLGTTKQNQAPTSQRPGASGLDSSKPSHVGQGKAAKAAKAEAATHDTNEPELPALVDLSNLAPSLVPTAEIIAIPDIGQSLSTAWAYIPEKNFAKRPAAPANTAVGPAPPGRQVPSKGAAAFRAGLKALEEIGRVKGTVKDWTDSTGPAVATRGWKGERGEQAPGTLANEPTATPVDKAKGKADGNDMGILEDVERGRRPPTPQQPRLSTAEETAREKRADADDRTSRHSNRPSSTRGSKPPSEKDKALKAGNWLTDRTMFASDVDRARVWGFAYKPPEQPQSADNPSKKPDYDKYLNETAEALRSCLKMKPESRCSLVFVATGFGCLIVQRLLAQIAQVPDHMPNESIEVLLLSAAVLFLDPPSPIPKEKAKTERTKTAPLLAFPAPTSSTRANRLRGILESKTIDGWDIWERFHAVVIKRDLPVVWFYTQAQIPNRNGGSLRAAGVDFVMLSDPAPVKHTTNSRVSSRFRGPGDPNYRSFVDQVRRFLFLRASAVRDCEELLTQCIDQGYNLGVKDHKKRCALHLAVQSTNDAALMRLVSARPSLVMEQDKDGATPLHVAIIDAGLYGSFRRASYRMMIEKLLLAMADNKYDDETRDSENKSAWHYALEANHRWILDLKNNQYLFNGARAAQPEAIDDSEPVFTPAEISACVTLNATLAQFYISNDDTSDYLEFQRPDVFSVVYDHEDYGIGKLFERNLRHDDDKRATCRWVHLPANNEKWVHDLFAKQLRRIDKSTSTRRHIGSTPFDRHIIPGAVRYKQTYEPLPGEVFPSPSPRYPFPSPSSFSNKSGDGLGIPKKAVTALFIPVFGFEKHRNRQKLSTTMKFGNLSSNDETCLLVRAYFDKDKLPLHCRRTLDQFTYHMLDDTERRDNSQVMSRWGRRESAKKYKLGQGPRPGRGGRPVLMIDQLWLWVLEDEQTIITSLPNTWEPAEDYNLIRHLMHKELRDNDDRPLIKGCTDLANAIIRCSVDFLHRQGPLKVSLYECFQSSITLVAERQALQFEEFESLVHRLTQGGIDVQERANLTNNLFQLTKETRLLAEIIDIQDELKTIHEVFLRQRDALKKFAKLMSNQGQNRDRADDESDIVENNTPESSQFGYPLFEDHDHESPDHHGERRPLHSAMYREGGRPKLERNVRFADERTQYQRPKARNQAEENLHLVETNILTIKEMTMYAEKVRVEINGLLSHRQKQANAWEARFAREGSEHTQRQSNITLVFTAVTVLFLPLSFMSSVFAIQIDAFPHNPETGEVNWPLPNVMGLLFGLSLGTISLVALLGFYINRISRLYTKYFGDTTNQPITATGPNHHGHSDSDSDSDFHSTTTARRSRHSSHDFLSEHWSHHSHATNRPRYARLFRRWTFHEHIPLVRNLWRLRFYRRFYRRYRPAAPAPRPPSPAESYVGSDDDGGGELDADGFDGDRDRHRHRRRAPSVLSSSSWGVNEWEEVEDYPVHRAHVLMERFVEEQSVRLLRRVAPEWLMRNVRHLRVKEKVEEGEWEGKEEYYGEGEEEAAEENSIRPSMQRSSVVTRSEASWDVPPEGPLRRRRTEQREGRLRGASVLVAGLFPWRWGGPADGQPVTVSSESGGGSVDVALDPDEDDSVPGGDGGEGGRGPGKKGIGLGIPMPLQIPLPSFGRKKVREEDVESSNRATAWARDSASAPSRGPRLP</sequence>
<organism evidence="3 4">
    <name type="scientific">Chaetomium fimeti</name>
    <dbReference type="NCBI Taxonomy" id="1854472"/>
    <lineage>
        <taxon>Eukaryota</taxon>
        <taxon>Fungi</taxon>
        <taxon>Dikarya</taxon>
        <taxon>Ascomycota</taxon>
        <taxon>Pezizomycotina</taxon>
        <taxon>Sordariomycetes</taxon>
        <taxon>Sordariomycetidae</taxon>
        <taxon>Sordariales</taxon>
        <taxon>Chaetomiaceae</taxon>
        <taxon>Chaetomium</taxon>
    </lineage>
</organism>
<feature type="region of interest" description="Disordered" evidence="1">
    <location>
        <begin position="1513"/>
        <end position="1554"/>
    </location>
</feature>
<feature type="region of interest" description="Disordered" evidence="1">
    <location>
        <begin position="1425"/>
        <end position="1450"/>
    </location>
</feature>
<evidence type="ECO:0008006" key="5">
    <source>
        <dbReference type="Google" id="ProtNLM"/>
    </source>
</evidence>
<dbReference type="Gene3D" id="1.20.58.340">
    <property type="entry name" value="Magnesium transport protein CorA, transmembrane region"/>
    <property type="match status" value="1"/>
</dbReference>
<comment type="caution">
    <text evidence="3">The sequence shown here is derived from an EMBL/GenBank/DDBJ whole genome shotgun (WGS) entry which is preliminary data.</text>
</comment>
<feature type="transmembrane region" description="Helical" evidence="2">
    <location>
        <begin position="1341"/>
        <end position="1366"/>
    </location>
</feature>
<accession>A0AAE0HH41</accession>
<dbReference type="EMBL" id="JAUEPN010000004">
    <property type="protein sequence ID" value="KAK3296443.1"/>
    <property type="molecule type" value="Genomic_DNA"/>
</dbReference>
<feature type="compositionally biased region" description="Basic and acidic residues" evidence="1">
    <location>
        <begin position="1435"/>
        <end position="1445"/>
    </location>
</feature>
<dbReference type="InterPro" id="IPR036770">
    <property type="entry name" value="Ankyrin_rpt-contain_sf"/>
</dbReference>
<reference evidence="3" key="2">
    <citation type="submission" date="2023-06" db="EMBL/GenBank/DDBJ databases">
        <authorList>
            <consortium name="Lawrence Berkeley National Laboratory"/>
            <person name="Haridas S."/>
            <person name="Hensen N."/>
            <person name="Bonometti L."/>
            <person name="Westerberg I."/>
            <person name="Brannstrom I.O."/>
            <person name="Guillou S."/>
            <person name="Cros-Aarteil S."/>
            <person name="Calhoun S."/>
            <person name="Kuo A."/>
            <person name="Mondo S."/>
            <person name="Pangilinan J."/>
            <person name="Riley R."/>
            <person name="Labutti K."/>
            <person name="Andreopoulos B."/>
            <person name="Lipzen A."/>
            <person name="Chen C."/>
            <person name="Yanf M."/>
            <person name="Daum C."/>
            <person name="Ng V."/>
            <person name="Clum A."/>
            <person name="Steindorff A."/>
            <person name="Ohm R."/>
            <person name="Martin F."/>
            <person name="Silar P."/>
            <person name="Natvig D."/>
            <person name="Lalanne C."/>
            <person name="Gautier V."/>
            <person name="Ament-Velasquez S.L."/>
            <person name="Kruys A."/>
            <person name="Hutchinson M.I."/>
            <person name="Powell A.J."/>
            <person name="Barry K."/>
            <person name="Miller A.N."/>
            <person name="Grigoriev I.V."/>
            <person name="Debuchy R."/>
            <person name="Gladieux P."/>
            <person name="Thoren M.H."/>
            <person name="Johannesson H."/>
        </authorList>
    </citation>
    <scope>NUCLEOTIDE SEQUENCE</scope>
    <source>
        <strain evidence="3">CBS 168.71</strain>
    </source>
</reference>
<dbReference type="PANTHER" id="PTHR47685:SF1">
    <property type="entry name" value="MAGNESIUM TRANSPORT PROTEIN CORA"/>
    <property type="match status" value="1"/>
</dbReference>
<dbReference type="GeneID" id="87845038"/>
<evidence type="ECO:0000256" key="2">
    <source>
        <dbReference type="SAM" id="Phobius"/>
    </source>
</evidence>
<reference evidence="3" key="1">
    <citation type="journal article" date="2023" name="Mol. Phylogenet. Evol.">
        <title>Genome-scale phylogeny and comparative genomics of the fungal order Sordariales.</title>
        <authorList>
            <person name="Hensen N."/>
            <person name="Bonometti L."/>
            <person name="Westerberg I."/>
            <person name="Brannstrom I.O."/>
            <person name="Guillou S."/>
            <person name="Cros-Aarteil S."/>
            <person name="Calhoun S."/>
            <person name="Haridas S."/>
            <person name="Kuo A."/>
            <person name="Mondo S."/>
            <person name="Pangilinan J."/>
            <person name="Riley R."/>
            <person name="LaButti K."/>
            <person name="Andreopoulos B."/>
            <person name="Lipzen A."/>
            <person name="Chen C."/>
            <person name="Yan M."/>
            <person name="Daum C."/>
            <person name="Ng V."/>
            <person name="Clum A."/>
            <person name="Steindorff A."/>
            <person name="Ohm R.A."/>
            <person name="Martin F."/>
            <person name="Silar P."/>
            <person name="Natvig D.O."/>
            <person name="Lalanne C."/>
            <person name="Gautier V."/>
            <person name="Ament-Velasquez S.L."/>
            <person name="Kruys A."/>
            <person name="Hutchinson M.I."/>
            <person name="Powell A.J."/>
            <person name="Barry K."/>
            <person name="Miller A.N."/>
            <person name="Grigoriev I.V."/>
            <person name="Debuchy R."/>
            <person name="Gladieux P."/>
            <person name="Hiltunen Thoren M."/>
            <person name="Johannesson H."/>
        </authorList>
    </citation>
    <scope>NUCLEOTIDE SEQUENCE</scope>
    <source>
        <strain evidence="3">CBS 168.71</strain>
    </source>
</reference>
<dbReference type="Gene3D" id="1.25.40.20">
    <property type="entry name" value="Ankyrin repeat-containing domain"/>
    <property type="match status" value="1"/>
</dbReference>
<feature type="region of interest" description="Disordered" evidence="1">
    <location>
        <begin position="265"/>
        <end position="378"/>
    </location>
</feature>
<evidence type="ECO:0000313" key="3">
    <source>
        <dbReference type="EMBL" id="KAK3296443.1"/>
    </source>
</evidence>
<feature type="compositionally biased region" description="Acidic residues" evidence="1">
    <location>
        <begin position="1629"/>
        <end position="1638"/>
    </location>
</feature>
<keyword evidence="2" id="KW-1133">Transmembrane helix</keyword>
<dbReference type="PANTHER" id="PTHR47685">
    <property type="entry name" value="MAGNESIUM TRANSPORT PROTEIN CORA"/>
    <property type="match status" value="1"/>
</dbReference>
<protein>
    <recommendedName>
        <fullName evidence="5">Ankyrin repeat protein</fullName>
    </recommendedName>
</protein>
<feature type="region of interest" description="Disordered" evidence="1">
    <location>
        <begin position="1198"/>
        <end position="1249"/>
    </location>
</feature>
<feature type="transmembrane region" description="Helical" evidence="2">
    <location>
        <begin position="1386"/>
        <end position="1407"/>
    </location>
</feature>
<evidence type="ECO:0000313" key="4">
    <source>
        <dbReference type="Proteomes" id="UP001278766"/>
    </source>
</evidence>